<reference evidence="4" key="1">
    <citation type="journal article" date="2020" name="Ecol. Evol.">
        <title>Genome structure and content of the rice root-knot nematode (Meloidogyne graminicola).</title>
        <authorList>
            <person name="Phan N.T."/>
            <person name="Danchin E.G.J."/>
            <person name="Klopp C."/>
            <person name="Perfus-Barbeoch L."/>
            <person name="Kozlowski D.K."/>
            <person name="Koutsovoulos G.D."/>
            <person name="Lopez-Roques C."/>
            <person name="Bouchez O."/>
            <person name="Zahm M."/>
            <person name="Besnard G."/>
            <person name="Bellafiore S."/>
        </authorList>
    </citation>
    <scope>NUCLEOTIDE SEQUENCE</scope>
    <source>
        <strain evidence="4">VN-18</strain>
    </source>
</reference>
<protein>
    <recommendedName>
        <fullName evidence="1">Serine/threonine-protein phosphatase</fullName>
        <ecNumber evidence="1">3.1.3.16</ecNumber>
    </recommendedName>
</protein>
<dbReference type="InterPro" id="IPR006186">
    <property type="entry name" value="Ser/Thr-sp_prot-phosphatase"/>
</dbReference>
<dbReference type="InterPro" id="IPR029052">
    <property type="entry name" value="Metallo-depent_PP-like"/>
</dbReference>
<dbReference type="PRINTS" id="PR00114">
    <property type="entry name" value="STPHPHTASE"/>
</dbReference>
<feature type="compositionally biased region" description="Acidic residues" evidence="2">
    <location>
        <begin position="369"/>
        <end position="379"/>
    </location>
</feature>
<accession>A0A8S9ZKF3</accession>
<evidence type="ECO:0000256" key="2">
    <source>
        <dbReference type="SAM" id="MobiDB-lite"/>
    </source>
</evidence>
<dbReference type="SMART" id="SM00156">
    <property type="entry name" value="PP2Ac"/>
    <property type="match status" value="1"/>
</dbReference>
<name>A0A8S9ZKF3_9BILA</name>
<comment type="catalytic activity">
    <reaction evidence="1">
        <text>O-phospho-L-threonyl-[protein] + H2O = L-threonyl-[protein] + phosphate</text>
        <dbReference type="Rhea" id="RHEA:47004"/>
        <dbReference type="Rhea" id="RHEA-COMP:11060"/>
        <dbReference type="Rhea" id="RHEA-COMP:11605"/>
        <dbReference type="ChEBI" id="CHEBI:15377"/>
        <dbReference type="ChEBI" id="CHEBI:30013"/>
        <dbReference type="ChEBI" id="CHEBI:43474"/>
        <dbReference type="ChEBI" id="CHEBI:61977"/>
        <dbReference type="EC" id="3.1.3.16"/>
    </reaction>
</comment>
<dbReference type="PANTHER" id="PTHR11668">
    <property type="entry name" value="SERINE/THREONINE PROTEIN PHOSPHATASE"/>
    <property type="match status" value="1"/>
</dbReference>
<dbReference type="Gene3D" id="3.60.21.10">
    <property type="match status" value="1"/>
</dbReference>
<evidence type="ECO:0000259" key="3">
    <source>
        <dbReference type="PROSITE" id="PS00125"/>
    </source>
</evidence>
<feature type="domain" description="Serine/threonine specific protein phosphatases" evidence="3">
    <location>
        <begin position="147"/>
        <end position="152"/>
    </location>
</feature>
<dbReference type="CDD" id="cd00144">
    <property type="entry name" value="MPP_PPP_family"/>
    <property type="match status" value="1"/>
</dbReference>
<keyword evidence="5" id="KW-1185">Reference proteome</keyword>
<organism evidence="4 5">
    <name type="scientific">Meloidogyne graminicola</name>
    <dbReference type="NCBI Taxonomy" id="189291"/>
    <lineage>
        <taxon>Eukaryota</taxon>
        <taxon>Metazoa</taxon>
        <taxon>Ecdysozoa</taxon>
        <taxon>Nematoda</taxon>
        <taxon>Chromadorea</taxon>
        <taxon>Rhabditida</taxon>
        <taxon>Tylenchina</taxon>
        <taxon>Tylenchomorpha</taxon>
        <taxon>Tylenchoidea</taxon>
        <taxon>Meloidogynidae</taxon>
        <taxon>Meloidogyninae</taxon>
        <taxon>Meloidogyne</taxon>
    </lineage>
</organism>
<feature type="compositionally biased region" description="Basic and acidic residues" evidence="2">
    <location>
        <begin position="380"/>
        <end position="399"/>
    </location>
</feature>
<gene>
    <name evidence="4" type="ORF">Mgra_00006663</name>
</gene>
<evidence type="ECO:0000313" key="5">
    <source>
        <dbReference type="Proteomes" id="UP000605970"/>
    </source>
</evidence>
<dbReference type="Proteomes" id="UP000605970">
    <property type="component" value="Unassembled WGS sequence"/>
</dbReference>
<evidence type="ECO:0000313" key="4">
    <source>
        <dbReference type="EMBL" id="KAF7633925.1"/>
    </source>
</evidence>
<dbReference type="GO" id="GO:0005737">
    <property type="term" value="C:cytoplasm"/>
    <property type="evidence" value="ECO:0007669"/>
    <property type="project" value="TreeGrafter"/>
</dbReference>
<dbReference type="PROSITE" id="PS00125">
    <property type="entry name" value="SER_THR_PHOSPHATASE"/>
    <property type="match status" value="1"/>
</dbReference>
<dbReference type="Pfam" id="PF00149">
    <property type="entry name" value="Metallophos"/>
    <property type="match status" value="1"/>
</dbReference>
<feature type="region of interest" description="Disordered" evidence="2">
    <location>
        <begin position="369"/>
        <end position="399"/>
    </location>
</feature>
<keyword evidence="1" id="KW-0378">Hydrolase</keyword>
<dbReference type="PANTHER" id="PTHR11668:SF199">
    <property type="entry name" value="SERINE_THREONINE-PROTEIN PHOSPHATASE"/>
    <property type="match status" value="1"/>
</dbReference>
<dbReference type="InterPro" id="IPR050341">
    <property type="entry name" value="PP1_catalytic_subunit"/>
</dbReference>
<dbReference type="EMBL" id="JABEBT010000067">
    <property type="protein sequence ID" value="KAF7633925.1"/>
    <property type="molecule type" value="Genomic_DNA"/>
</dbReference>
<evidence type="ECO:0000256" key="1">
    <source>
        <dbReference type="RuleBase" id="RU004273"/>
    </source>
</evidence>
<dbReference type="OrthoDB" id="10358319at2759"/>
<comment type="similarity">
    <text evidence="1">Belongs to the PPP phosphatase family.</text>
</comment>
<proteinExistence type="inferred from homology"/>
<sequence length="399" mass="45058">MADDNTAATALAASNVDAGESVYAGGRSMNSESVKEEPTFILDKFLEKHLRYTKKRVSFIFDKIVYHPSELTTLCLTAEAAFKKNFKDDSCLVKISQMPIYIVGDLHGEWRDLLRIFNALGMPGDKTYLFLGDYVDRGLRSVEIYLLRGNHETDYTNACYGFREEIKSRFNQGDSDSVYKHFNNLFKCLPLCALVADHILCMHGGLSPLLNKFSDLQKIKIPRDIVAQDCGLDLDLLWSDPKVISAFKGDVEKFEANETRACSYVFGPQDVYATCERLGLKLIVRAHQAFNRGFGFFAGKRLLTVFSATNYATKGSLGAVLHIQLAKAQDKKGRPTGKLEFQAGIILFRPATNETRGKRKFIQEFEEMANPTEEEDEDTKLERIGKMPTEEELRDSMQE</sequence>
<dbReference type="GO" id="GO:0005634">
    <property type="term" value="C:nucleus"/>
    <property type="evidence" value="ECO:0007669"/>
    <property type="project" value="TreeGrafter"/>
</dbReference>
<dbReference type="AlphaFoldDB" id="A0A8S9ZKF3"/>
<comment type="caution">
    <text evidence="4">The sequence shown here is derived from an EMBL/GenBank/DDBJ whole genome shotgun (WGS) entry which is preliminary data.</text>
</comment>
<dbReference type="EC" id="3.1.3.16" evidence="1"/>
<dbReference type="GO" id="GO:0004722">
    <property type="term" value="F:protein serine/threonine phosphatase activity"/>
    <property type="evidence" value="ECO:0007669"/>
    <property type="project" value="UniProtKB-EC"/>
</dbReference>
<dbReference type="SUPFAM" id="SSF56300">
    <property type="entry name" value="Metallo-dependent phosphatases"/>
    <property type="match status" value="1"/>
</dbReference>
<dbReference type="InterPro" id="IPR004843">
    <property type="entry name" value="Calcineurin-like_PHP"/>
</dbReference>